<gene>
    <name evidence="1" type="ORF">IX84_07040</name>
</gene>
<evidence type="ECO:0008006" key="3">
    <source>
        <dbReference type="Google" id="ProtNLM"/>
    </source>
</evidence>
<dbReference type="EMBL" id="JPOS01000017">
    <property type="protein sequence ID" value="KGE88757.1"/>
    <property type="molecule type" value="Genomic_DNA"/>
</dbReference>
<proteinExistence type="predicted"/>
<dbReference type="PANTHER" id="PTHR42754:SF1">
    <property type="entry name" value="LIPOPROTEIN"/>
    <property type="match status" value="1"/>
</dbReference>
<dbReference type="AlphaFoldDB" id="A0A098SCI6"/>
<dbReference type="SUPFAM" id="SSF50998">
    <property type="entry name" value="Quinoprotein alcohol dehydrogenase-like"/>
    <property type="match status" value="1"/>
</dbReference>
<dbReference type="Proteomes" id="UP000029736">
    <property type="component" value="Unassembled WGS sequence"/>
</dbReference>
<keyword evidence="2" id="KW-1185">Reference proteome</keyword>
<accession>A0A098SCI6</accession>
<comment type="caution">
    <text evidence="1">The sequence shown here is derived from an EMBL/GenBank/DDBJ whole genome shotgun (WGS) entry which is preliminary data.</text>
</comment>
<evidence type="ECO:0000313" key="1">
    <source>
        <dbReference type="EMBL" id="KGE88757.1"/>
    </source>
</evidence>
<reference evidence="1 2" key="1">
    <citation type="journal article" date="2014" name="Int. J. Syst. Evol. Microbiol.">
        <title>Phaeodactylibacter xiamenensis gen. nov., sp. nov., a member of the family Saprospiraceae isolated from the marine alga Phaeodactylum tricornutum.</title>
        <authorList>
            <person name="Chen Z.Jr."/>
            <person name="Lei X."/>
            <person name="Lai Q."/>
            <person name="Li Y."/>
            <person name="Zhang B."/>
            <person name="Zhang J."/>
            <person name="Zhang H."/>
            <person name="Yang L."/>
            <person name="Zheng W."/>
            <person name="Tian Y."/>
            <person name="Yu Z."/>
            <person name="Xu H.Jr."/>
            <person name="Zheng T."/>
        </authorList>
    </citation>
    <scope>NUCLEOTIDE SEQUENCE [LARGE SCALE GENOMIC DNA]</scope>
    <source>
        <strain evidence="1 2">KD52</strain>
    </source>
</reference>
<dbReference type="STRING" id="1524460.IX84_07040"/>
<name>A0A098SCI6_9BACT</name>
<organism evidence="1 2">
    <name type="scientific">Phaeodactylibacter xiamenensis</name>
    <dbReference type="NCBI Taxonomy" id="1524460"/>
    <lineage>
        <taxon>Bacteria</taxon>
        <taxon>Pseudomonadati</taxon>
        <taxon>Bacteroidota</taxon>
        <taxon>Saprospiria</taxon>
        <taxon>Saprospirales</taxon>
        <taxon>Haliscomenobacteraceae</taxon>
        <taxon>Phaeodactylibacter</taxon>
    </lineage>
</organism>
<dbReference type="PANTHER" id="PTHR42754">
    <property type="entry name" value="ENDOGLUCANASE"/>
    <property type="match status" value="1"/>
</dbReference>
<protein>
    <recommendedName>
        <fullName evidence="3">Secretion system C-terminal sorting domain-containing protein</fullName>
    </recommendedName>
</protein>
<dbReference type="InterPro" id="IPR011047">
    <property type="entry name" value="Quinoprotein_ADH-like_sf"/>
</dbReference>
<evidence type="ECO:0000313" key="2">
    <source>
        <dbReference type="Proteomes" id="UP000029736"/>
    </source>
</evidence>
<sequence>MAISDDAVFFVGNIDNGQVNDIDGYFLKKSKQGDSLWLKSFGGIYNDRFYGIDFLNDSTLIVHGDHGTLSPGEEKVWVMALDLEGNILWERFYAGEYGLIRSRDLAVLENGNVVIVYRECLSYQSCGSGIDKRLRLLCIDPDGNELWTSTIGEYYLSGAQTENVIELDNSQLLVSFFREIGQGVRRAPVLLWVSPEGEVLQQYDFDFVSLGNYISDLFLTEAGNIIGVGASNTYLGEDFYGGVGWVFSMTQSGELNWERMYLDNSGGLHLGVLNCGIETEDGGLIFGGFLEDTILLQQTAWLLKLDSAGCYHPNCEEGLQFVDVEEVAAPPSSVSTYRVYPNPISGGAVLQLEALVDMPRAARAQWMDAYGRHLAEHALDPLPLQNIPVGDWPPGVYFLRLMEESGRALQVLRVLVE</sequence>